<dbReference type="EMBL" id="JAUSQZ010000001">
    <property type="protein sequence ID" value="MDP9828137.1"/>
    <property type="molecule type" value="Genomic_DNA"/>
</dbReference>
<evidence type="ECO:0000313" key="3">
    <source>
        <dbReference type="Proteomes" id="UP001235712"/>
    </source>
</evidence>
<feature type="compositionally biased region" description="Polar residues" evidence="1">
    <location>
        <begin position="19"/>
        <end position="30"/>
    </location>
</feature>
<comment type="caution">
    <text evidence="2">The sequence shown here is derived from an EMBL/GenBank/DDBJ whole genome shotgun (WGS) entry which is preliminary data.</text>
</comment>
<evidence type="ECO:0000256" key="1">
    <source>
        <dbReference type="SAM" id="MobiDB-lite"/>
    </source>
</evidence>
<dbReference type="RefSeq" id="WP_307245018.1">
    <property type="nucleotide sequence ID" value="NZ_JAUSQZ010000001.1"/>
</dbReference>
<dbReference type="Proteomes" id="UP001235712">
    <property type="component" value="Unassembled WGS sequence"/>
</dbReference>
<feature type="region of interest" description="Disordered" evidence="1">
    <location>
        <begin position="1"/>
        <end position="55"/>
    </location>
</feature>
<evidence type="ECO:0008006" key="4">
    <source>
        <dbReference type="Google" id="ProtNLM"/>
    </source>
</evidence>
<evidence type="ECO:0000313" key="2">
    <source>
        <dbReference type="EMBL" id="MDP9828137.1"/>
    </source>
</evidence>
<accession>A0ABT9P6S1</accession>
<proteinExistence type="predicted"/>
<sequence length="252" mass="27298">MANEPLWGTPDPAPDRWGTPNQQTGHQQDVPTWGSPADEAHTPRLITGPTPPPDDGRLTGTLLAALQTHHELEIVESRDILGEGGYTMTAPDGTRIATLARRTTGANLVFGEMSTSRYLIHDGAGALVSEMVRAGSFSGTGDSELFDRQGRPLGAIARENAYFGAPRLRLAGIDGQHLRMAGGSWNDSNRYQVVDGADENLLVATVHRRNNGMFSSTQKFWIAFAATTVPPLDRFLTMVATVCMDEIRDKNS</sequence>
<name>A0ABT9P6S1_9ACTN</name>
<organism evidence="2 3">
    <name type="scientific">Kineosporia succinea</name>
    <dbReference type="NCBI Taxonomy" id="84632"/>
    <lineage>
        <taxon>Bacteria</taxon>
        <taxon>Bacillati</taxon>
        <taxon>Actinomycetota</taxon>
        <taxon>Actinomycetes</taxon>
        <taxon>Kineosporiales</taxon>
        <taxon>Kineosporiaceae</taxon>
        <taxon>Kineosporia</taxon>
    </lineage>
</organism>
<keyword evidence="3" id="KW-1185">Reference proteome</keyword>
<protein>
    <recommendedName>
        <fullName evidence="4">Scramblase</fullName>
    </recommendedName>
</protein>
<reference evidence="2 3" key="1">
    <citation type="submission" date="2023-07" db="EMBL/GenBank/DDBJ databases">
        <title>Sequencing the genomes of 1000 actinobacteria strains.</title>
        <authorList>
            <person name="Klenk H.-P."/>
        </authorList>
    </citation>
    <scope>NUCLEOTIDE SEQUENCE [LARGE SCALE GENOMIC DNA]</scope>
    <source>
        <strain evidence="2 3">DSM 44388</strain>
    </source>
</reference>
<gene>
    <name evidence="2" type="ORF">J2S57_003886</name>
</gene>